<accession>E6XEC8</accession>
<dbReference type="EMBL" id="CP002453">
    <property type="protein sequence ID" value="ADV50218.1"/>
    <property type="molecule type" value="Genomic_DNA"/>
</dbReference>
<dbReference type="KEGG" id="cao:Celal_2942"/>
<protein>
    <submittedName>
        <fullName evidence="1">Uncharacterized protein</fullName>
    </submittedName>
</protein>
<gene>
    <name evidence="1" type="ordered locus">Celal_2942</name>
</gene>
<evidence type="ECO:0000313" key="2">
    <source>
        <dbReference type="Proteomes" id="UP000008634"/>
    </source>
</evidence>
<evidence type="ECO:0000313" key="1">
    <source>
        <dbReference type="EMBL" id="ADV50218.1"/>
    </source>
</evidence>
<dbReference type="Proteomes" id="UP000008634">
    <property type="component" value="Chromosome"/>
</dbReference>
<proteinExistence type="predicted"/>
<dbReference type="eggNOG" id="ENOG5032WKC">
    <property type="taxonomic scope" value="Bacteria"/>
</dbReference>
<sequence>MNIPKPEQKQVFLKPYGQILELENALKLIHQMDFNKIAISVIGILEGNYKNNPKDLEFIEIKLTLFFKKILGQNTEFSTFYNPELGRLFVAGFLVPTFLNPVGRKAIGVLSGGPYGILRGLGVSEEQAGASVKKLIDGTFFLVARGDRLDIEKLENTLTD</sequence>
<dbReference type="AlphaFoldDB" id="E6XEC8"/>
<dbReference type="RefSeq" id="WP_013551681.1">
    <property type="nucleotide sequence ID" value="NC_014934.1"/>
</dbReference>
<dbReference type="OrthoDB" id="1201799at2"/>
<organism evidence="1 2">
    <name type="scientific">Cellulophaga algicola (strain DSM 14237 / IC166 / ACAM 630)</name>
    <dbReference type="NCBI Taxonomy" id="688270"/>
    <lineage>
        <taxon>Bacteria</taxon>
        <taxon>Pseudomonadati</taxon>
        <taxon>Bacteroidota</taxon>
        <taxon>Flavobacteriia</taxon>
        <taxon>Flavobacteriales</taxon>
        <taxon>Flavobacteriaceae</taxon>
        <taxon>Cellulophaga</taxon>
    </lineage>
</organism>
<name>E6XEC8_CELAD</name>
<dbReference type="HOGENOM" id="CLU_1649084_0_0_10"/>
<dbReference type="STRING" id="688270.Celal_2942"/>
<keyword evidence="2" id="KW-1185">Reference proteome</keyword>
<reference evidence="1 2" key="1">
    <citation type="journal article" date="2010" name="Stand. Genomic Sci.">
        <title>Complete genome sequence of Cellulophaga algicola type strain (IC166).</title>
        <authorList>
            <person name="Abt B."/>
            <person name="Lu M."/>
            <person name="Misra M."/>
            <person name="Han C."/>
            <person name="Nolan M."/>
            <person name="Lucas S."/>
            <person name="Hammon N."/>
            <person name="Deshpande S."/>
            <person name="Cheng J.F."/>
            <person name="Tapia R."/>
            <person name="Goodwin L."/>
            <person name="Pitluck S."/>
            <person name="Liolios K."/>
            <person name="Pagani I."/>
            <person name="Ivanova N."/>
            <person name="Mavromatis K."/>
            <person name="Ovchinikova G."/>
            <person name="Pati A."/>
            <person name="Chen A."/>
            <person name="Palaniappan K."/>
            <person name="Land M."/>
            <person name="Hauser L."/>
            <person name="Chang Y.J."/>
            <person name="Jeffries C.D."/>
            <person name="Detter J.C."/>
            <person name="Brambilla E."/>
            <person name="Rohde M."/>
            <person name="Tindall B.J."/>
            <person name="Goker M."/>
            <person name="Woyke T."/>
            <person name="Bristow J."/>
            <person name="Eisen J.A."/>
            <person name="Markowitz V."/>
            <person name="Hugenholtz P."/>
            <person name="Kyrpides N.C."/>
            <person name="Klenk H.P."/>
            <person name="Lapidus A."/>
        </authorList>
    </citation>
    <scope>NUCLEOTIDE SEQUENCE [LARGE SCALE GENOMIC DNA]</scope>
    <source>
        <strain evidence="2">DSM 14237 / IC166 / ACAM 630</strain>
    </source>
</reference>